<dbReference type="InterPro" id="IPR009609">
    <property type="entry name" value="Phosphonate_metab_PhnG"/>
</dbReference>
<keyword evidence="2" id="KW-1185">Reference proteome</keyword>
<dbReference type="Proteomes" id="UP000199337">
    <property type="component" value="Unassembled WGS sequence"/>
</dbReference>
<dbReference type="Pfam" id="PF06754">
    <property type="entry name" value="PhnG"/>
    <property type="match status" value="1"/>
</dbReference>
<dbReference type="AlphaFoldDB" id="A0A1I2V753"/>
<dbReference type="RefSeq" id="WP_092472051.1">
    <property type="nucleotide sequence ID" value="NZ_FOOX01000010.1"/>
</dbReference>
<accession>A0A1I2V753</accession>
<reference evidence="2" key="1">
    <citation type="submission" date="2016-10" db="EMBL/GenBank/DDBJ databases">
        <authorList>
            <person name="Varghese N."/>
            <person name="Submissions S."/>
        </authorList>
    </citation>
    <scope>NUCLEOTIDE SEQUENCE [LARGE SCALE GENOMIC DNA]</scope>
    <source>
        <strain evidence="2">DSM 17038</strain>
    </source>
</reference>
<evidence type="ECO:0000313" key="2">
    <source>
        <dbReference type="Proteomes" id="UP000199337"/>
    </source>
</evidence>
<gene>
    <name evidence="1" type="ORF">SAMN05660649_02848</name>
</gene>
<dbReference type="GO" id="GO:0015716">
    <property type="term" value="P:organic phosphonate transport"/>
    <property type="evidence" value="ECO:0007669"/>
    <property type="project" value="InterPro"/>
</dbReference>
<evidence type="ECO:0000313" key="1">
    <source>
        <dbReference type="EMBL" id="SFG83166.1"/>
    </source>
</evidence>
<dbReference type="OrthoDB" id="3182891at2"/>
<dbReference type="EMBL" id="FOOX01000010">
    <property type="protein sequence ID" value="SFG83166.1"/>
    <property type="molecule type" value="Genomic_DNA"/>
</dbReference>
<organism evidence="1 2">
    <name type="scientific">Desulfotruncus arcticus DSM 17038</name>
    <dbReference type="NCBI Taxonomy" id="1121424"/>
    <lineage>
        <taxon>Bacteria</taxon>
        <taxon>Bacillati</taxon>
        <taxon>Bacillota</taxon>
        <taxon>Clostridia</taxon>
        <taxon>Eubacteriales</taxon>
        <taxon>Desulfallaceae</taxon>
        <taxon>Desulfotruncus</taxon>
    </lineage>
</organism>
<protein>
    <submittedName>
        <fullName evidence="1">Alpha-D-ribose 1-methylphosphonate 5-triphosphate synthase subunit PhnG</fullName>
    </submittedName>
</protein>
<dbReference type="GO" id="GO:0019634">
    <property type="term" value="P:organic phosphonate metabolic process"/>
    <property type="evidence" value="ECO:0007669"/>
    <property type="project" value="InterPro"/>
</dbReference>
<name>A0A1I2V753_9FIRM</name>
<proteinExistence type="predicted"/>
<dbReference type="STRING" id="341036.SAMN05660649_02848"/>
<dbReference type="NCBIfam" id="TIGR03293">
    <property type="entry name" value="PhnG_redo"/>
    <property type="match status" value="1"/>
</dbReference>
<sequence>MNRKKRTEILIKGSVKVAQKLSEEIARKYDVKTIEEPNNGLVMVKARETSKGSLFYLGEVLIAESKVLINGCPGIGIVKGGEPDLAYALAVIDAAYNAGLPETKNWLTTLLLEEESIKQNYEAFKNKVLKTKVNFQTMDV</sequence>